<sequence>MIPLSPLDNNRAERNLRLAVTKRKVSGGSRSMDGLHNTAALLTVIQTCKSSR</sequence>
<evidence type="ECO:0000313" key="3">
    <source>
        <dbReference type="Proteomes" id="UP001152872"/>
    </source>
</evidence>
<gene>
    <name evidence="2" type="ORF">FEV09_08055</name>
</gene>
<evidence type="ECO:0000259" key="1">
    <source>
        <dbReference type="Pfam" id="PF03050"/>
    </source>
</evidence>
<accession>A0A9X4M668</accession>
<name>A0A9X4M668_9CYAN</name>
<dbReference type="InterPro" id="IPR004291">
    <property type="entry name" value="Transposase_IS66_central"/>
</dbReference>
<dbReference type="Proteomes" id="UP001152872">
    <property type="component" value="Unassembled WGS sequence"/>
</dbReference>
<protein>
    <submittedName>
        <fullName evidence="2">Transposase</fullName>
    </submittedName>
</protein>
<dbReference type="Pfam" id="PF03050">
    <property type="entry name" value="DDE_Tnp_IS66"/>
    <property type="match status" value="1"/>
</dbReference>
<organism evidence="2 3">
    <name type="scientific">Pseudanabaena catenata USMAC16</name>
    <dbReference type="NCBI Taxonomy" id="1855837"/>
    <lineage>
        <taxon>Bacteria</taxon>
        <taxon>Bacillati</taxon>
        <taxon>Cyanobacteriota</taxon>
        <taxon>Cyanophyceae</taxon>
        <taxon>Pseudanabaenales</taxon>
        <taxon>Pseudanabaenaceae</taxon>
        <taxon>Pseudanabaena</taxon>
    </lineage>
</organism>
<keyword evidence="3" id="KW-1185">Reference proteome</keyword>
<comment type="caution">
    <text evidence="2">The sequence shown here is derived from an EMBL/GenBank/DDBJ whole genome shotgun (WGS) entry which is preliminary data.</text>
</comment>
<proteinExistence type="predicted"/>
<reference evidence="2" key="1">
    <citation type="submission" date="2019-05" db="EMBL/GenBank/DDBJ databases">
        <title>Whole genome sequencing of Pseudanabaena catenata USMAC16.</title>
        <authorList>
            <person name="Khan Z."/>
            <person name="Omar W.M."/>
            <person name="Convey P."/>
            <person name="Merican F."/>
            <person name="Najimudin N."/>
        </authorList>
    </citation>
    <scope>NUCLEOTIDE SEQUENCE</scope>
    <source>
        <strain evidence="2">USMAC16</strain>
    </source>
</reference>
<dbReference type="EMBL" id="VBTY01000050">
    <property type="protein sequence ID" value="MDG3494511.1"/>
    <property type="molecule type" value="Genomic_DNA"/>
</dbReference>
<evidence type="ECO:0000313" key="2">
    <source>
        <dbReference type="EMBL" id="MDG3494511.1"/>
    </source>
</evidence>
<dbReference type="AlphaFoldDB" id="A0A9X4M668"/>
<feature type="domain" description="Transposase IS66 central" evidence="1">
    <location>
        <begin position="6"/>
        <end position="36"/>
    </location>
</feature>